<feature type="signal peptide" evidence="1">
    <location>
        <begin position="1"/>
        <end position="22"/>
    </location>
</feature>
<proteinExistence type="predicted"/>
<evidence type="ECO:0008006" key="4">
    <source>
        <dbReference type="Google" id="ProtNLM"/>
    </source>
</evidence>
<organism evidence="2 3">
    <name type="scientific">Streptomyces parvulus</name>
    <dbReference type="NCBI Taxonomy" id="146923"/>
    <lineage>
        <taxon>Bacteria</taxon>
        <taxon>Bacillati</taxon>
        <taxon>Actinomycetota</taxon>
        <taxon>Actinomycetes</taxon>
        <taxon>Kitasatosporales</taxon>
        <taxon>Streptomycetaceae</taxon>
        <taxon>Streptomyces</taxon>
    </lineage>
</organism>
<sequence>MIAAATTAALAASILFPSAAEAASAPAAAPAKACATKWKAKQRVAVRRPGPHDGPVATMRSPIHHYLRKGQVVRSCVVAVARTVSGPAYRACGGEGHVWRIVPGGQAPQSCLKRL</sequence>
<name>A0A369UX66_9ACTN</name>
<reference evidence="2 3" key="1">
    <citation type="submission" date="2018-07" db="EMBL/GenBank/DDBJ databases">
        <title>Genome guided investigation of antibiotics producing actinomycetales strain isolated from a Macau mangrove ecosystem.</title>
        <authorList>
            <person name="Hu D."/>
        </authorList>
    </citation>
    <scope>NUCLEOTIDE SEQUENCE [LARGE SCALE GENOMIC DNA]</scope>
    <source>
        <strain evidence="2 3">2297</strain>
    </source>
</reference>
<evidence type="ECO:0000256" key="1">
    <source>
        <dbReference type="SAM" id="SignalP"/>
    </source>
</evidence>
<protein>
    <recommendedName>
        <fullName evidence="4">Secreted protein</fullName>
    </recommendedName>
</protein>
<dbReference type="Proteomes" id="UP000253742">
    <property type="component" value="Unassembled WGS sequence"/>
</dbReference>
<dbReference type="AlphaFoldDB" id="A0A369UX66"/>
<comment type="caution">
    <text evidence="2">The sequence shown here is derived from an EMBL/GenBank/DDBJ whole genome shotgun (WGS) entry which is preliminary data.</text>
</comment>
<accession>A0A369UX66</accession>
<gene>
    <name evidence="2" type="ORF">DVZ84_31430</name>
</gene>
<dbReference type="EMBL" id="QQBH01000030">
    <property type="protein sequence ID" value="RDD85057.1"/>
    <property type="molecule type" value="Genomic_DNA"/>
</dbReference>
<evidence type="ECO:0000313" key="3">
    <source>
        <dbReference type="Proteomes" id="UP000253742"/>
    </source>
</evidence>
<evidence type="ECO:0000313" key="2">
    <source>
        <dbReference type="EMBL" id="RDD85057.1"/>
    </source>
</evidence>
<keyword evidence="1" id="KW-0732">Signal</keyword>
<feature type="chain" id="PRO_5016729713" description="Secreted protein" evidence="1">
    <location>
        <begin position="23"/>
        <end position="115"/>
    </location>
</feature>
<dbReference type="OrthoDB" id="4271501at2"/>